<dbReference type="InterPro" id="IPR032675">
    <property type="entry name" value="LRR_dom_sf"/>
</dbReference>
<dbReference type="PANTHER" id="PTHR24367:SF21">
    <property type="entry name" value="LEUCINE-RICH REPEAT LGI FAMILY MEMBER 2"/>
    <property type="match status" value="1"/>
</dbReference>
<dbReference type="SUPFAM" id="SSF52058">
    <property type="entry name" value="L domain-like"/>
    <property type="match status" value="1"/>
</dbReference>
<dbReference type="GO" id="GO:1904862">
    <property type="term" value="P:inhibitory synapse assembly"/>
    <property type="evidence" value="ECO:0007669"/>
    <property type="project" value="Ensembl"/>
</dbReference>
<reference evidence="10" key="1">
    <citation type="submission" date="2011-10" db="EMBL/GenBank/DDBJ databases">
        <authorList>
            <consortium name="Soft-shell Turtle Genome Consortium"/>
        </authorList>
    </citation>
    <scope>NUCLEOTIDE SEQUENCE [LARGE SCALE GENOMIC DNA]</scope>
    <source>
        <strain evidence="10">Daiwa-1</strain>
    </source>
</reference>
<dbReference type="PANTHER" id="PTHR24367">
    <property type="entry name" value="LEUCINE-RICH REPEAT-CONTAINING PROTEIN"/>
    <property type="match status" value="1"/>
</dbReference>
<dbReference type="EMBL" id="AGCU01196276">
    <property type="status" value="NOT_ANNOTATED_CDS"/>
    <property type="molecule type" value="Genomic_DNA"/>
</dbReference>
<evidence type="ECO:0000313" key="9">
    <source>
        <dbReference type="Ensembl" id="ENSPSIP00000016539.1"/>
    </source>
</evidence>
<dbReference type="Proteomes" id="UP000007267">
    <property type="component" value="Unassembled WGS sequence"/>
</dbReference>
<evidence type="ECO:0000259" key="8">
    <source>
        <dbReference type="SMART" id="SM00082"/>
    </source>
</evidence>
<dbReference type="AlphaFoldDB" id="K7G8C8"/>
<protein>
    <submittedName>
        <fullName evidence="9">Leucine rich repeat LGI family member 2</fullName>
    </submittedName>
</protein>
<dbReference type="SUPFAM" id="SSF101908">
    <property type="entry name" value="Putative isomerase YbhE"/>
    <property type="match status" value="1"/>
</dbReference>
<dbReference type="GO" id="GO:0005615">
    <property type="term" value="C:extracellular space"/>
    <property type="evidence" value="ECO:0007669"/>
    <property type="project" value="TreeGrafter"/>
</dbReference>
<dbReference type="OMA" id="CWRESAL"/>
<reference evidence="9" key="3">
    <citation type="submission" date="2025-08" db="UniProtKB">
        <authorList>
            <consortium name="Ensembl"/>
        </authorList>
    </citation>
    <scope>IDENTIFICATION</scope>
</reference>
<dbReference type="EMBL" id="AGCU01196275">
    <property type="status" value="NOT_ANNOTATED_CDS"/>
    <property type="molecule type" value="Genomic_DNA"/>
</dbReference>
<evidence type="ECO:0000256" key="4">
    <source>
        <dbReference type="ARBA" id="ARBA00022729"/>
    </source>
</evidence>
<dbReference type="InterPro" id="IPR051295">
    <property type="entry name" value="LGI_related"/>
</dbReference>
<keyword evidence="4" id="KW-0732">Signal</keyword>
<keyword evidence="5" id="KW-0677">Repeat</keyword>
<comment type="subcellular location">
    <subcellularLocation>
        <location evidence="1">Secreted</location>
    </subcellularLocation>
</comment>
<organism evidence="9 10">
    <name type="scientific">Pelodiscus sinensis</name>
    <name type="common">Chinese softshell turtle</name>
    <name type="synonym">Trionyx sinensis</name>
    <dbReference type="NCBI Taxonomy" id="13735"/>
    <lineage>
        <taxon>Eukaryota</taxon>
        <taxon>Metazoa</taxon>
        <taxon>Chordata</taxon>
        <taxon>Craniata</taxon>
        <taxon>Vertebrata</taxon>
        <taxon>Euteleostomi</taxon>
        <taxon>Archelosauria</taxon>
        <taxon>Testudinata</taxon>
        <taxon>Testudines</taxon>
        <taxon>Cryptodira</taxon>
        <taxon>Trionychia</taxon>
        <taxon>Trionychidae</taxon>
        <taxon>Pelodiscus</taxon>
    </lineage>
</organism>
<dbReference type="eggNOG" id="ENOG502QR53">
    <property type="taxonomic scope" value="Eukaryota"/>
</dbReference>
<dbReference type="InterPro" id="IPR005492">
    <property type="entry name" value="EPTP"/>
</dbReference>
<dbReference type="Ensembl" id="ENSPSIT00000016615.1">
    <property type="protein sequence ID" value="ENSPSIP00000016539.1"/>
    <property type="gene ID" value="ENSPSIG00000014639.1"/>
</dbReference>
<dbReference type="InterPro" id="IPR003591">
    <property type="entry name" value="Leu-rich_rpt_typical-subtyp"/>
</dbReference>
<evidence type="ECO:0000256" key="2">
    <source>
        <dbReference type="ARBA" id="ARBA00022525"/>
    </source>
</evidence>
<evidence type="ECO:0000256" key="5">
    <source>
        <dbReference type="ARBA" id="ARBA00022737"/>
    </source>
</evidence>
<evidence type="ECO:0000313" key="10">
    <source>
        <dbReference type="Proteomes" id="UP000007267"/>
    </source>
</evidence>
<feature type="region of interest" description="Disordered" evidence="7">
    <location>
        <begin position="48"/>
        <end position="67"/>
    </location>
</feature>
<evidence type="ECO:0000256" key="6">
    <source>
        <dbReference type="ARBA" id="ARBA00023180"/>
    </source>
</evidence>
<feature type="domain" description="LRRCT" evidence="8">
    <location>
        <begin position="232"/>
        <end position="281"/>
    </location>
</feature>
<dbReference type="SMART" id="SM00369">
    <property type="entry name" value="LRR_TYP"/>
    <property type="match status" value="3"/>
</dbReference>
<dbReference type="Pfam" id="PF03736">
    <property type="entry name" value="EPTP"/>
    <property type="match status" value="7"/>
</dbReference>
<dbReference type="Pfam" id="PF13855">
    <property type="entry name" value="LRR_8"/>
    <property type="match status" value="1"/>
</dbReference>
<dbReference type="STRING" id="13735.ENSPSIP00000016539"/>
<gene>
    <name evidence="9" type="primary">LGI2</name>
</gene>
<keyword evidence="3" id="KW-0433">Leucine-rich repeat</keyword>
<dbReference type="InterPro" id="IPR001611">
    <property type="entry name" value="Leu-rich_rpt"/>
</dbReference>
<keyword evidence="10" id="KW-1185">Reference proteome</keyword>
<name>K7G8C8_PELSI</name>
<dbReference type="HOGENOM" id="CLU_036403_0_0_1"/>
<dbReference type="PROSITE" id="PS50912">
    <property type="entry name" value="EAR"/>
    <property type="match status" value="7"/>
</dbReference>
<dbReference type="Gene3D" id="3.80.10.10">
    <property type="entry name" value="Ribonuclease Inhibitor"/>
    <property type="match status" value="2"/>
</dbReference>
<dbReference type="GeneTree" id="ENSGT00940000157294"/>
<reference evidence="10" key="2">
    <citation type="journal article" date="2013" name="Nat. Genet.">
        <title>The draft genomes of soft-shell turtle and green sea turtle yield insights into the development and evolution of the turtle-specific body plan.</title>
        <authorList>
            <person name="Wang Z."/>
            <person name="Pascual-Anaya J."/>
            <person name="Zadissa A."/>
            <person name="Li W."/>
            <person name="Niimura Y."/>
            <person name="Huang Z."/>
            <person name="Li C."/>
            <person name="White S."/>
            <person name="Xiong Z."/>
            <person name="Fang D."/>
            <person name="Wang B."/>
            <person name="Ming Y."/>
            <person name="Chen Y."/>
            <person name="Zheng Y."/>
            <person name="Kuraku S."/>
            <person name="Pignatelli M."/>
            <person name="Herrero J."/>
            <person name="Beal K."/>
            <person name="Nozawa M."/>
            <person name="Li Q."/>
            <person name="Wang J."/>
            <person name="Zhang H."/>
            <person name="Yu L."/>
            <person name="Shigenobu S."/>
            <person name="Wang J."/>
            <person name="Liu J."/>
            <person name="Flicek P."/>
            <person name="Searle S."/>
            <person name="Wang J."/>
            <person name="Kuratani S."/>
            <person name="Yin Y."/>
            <person name="Aken B."/>
            <person name="Zhang G."/>
            <person name="Irie N."/>
        </authorList>
    </citation>
    <scope>NUCLEOTIDE SEQUENCE [LARGE SCALE GENOMIC DNA]</scope>
    <source>
        <strain evidence="10">Daiwa-1</strain>
    </source>
</reference>
<dbReference type="SMART" id="SM00082">
    <property type="entry name" value="LRRCT"/>
    <property type="match status" value="1"/>
</dbReference>
<proteinExistence type="predicted"/>
<accession>K7G8C8</accession>
<dbReference type="InterPro" id="IPR009039">
    <property type="entry name" value="EAR"/>
</dbReference>
<reference evidence="9" key="4">
    <citation type="submission" date="2025-09" db="UniProtKB">
        <authorList>
            <consortium name="Ensembl"/>
        </authorList>
    </citation>
    <scope>IDENTIFICATION</scope>
</reference>
<keyword evidence="2" id="KW-0964">Secreted</keyword>
<evidence type="ECO:0000256" key="7">
    <source>
        <dbReference type="SAM" id="MobiDB-lite"/>
    </source>
</evidence>
<dbReference type="FunFam" id="3.80.10.10:FF:000017">
    <property type="entry name" value="leucine-rich repeat LGI family member 3"/>
    <property type="match status" value="1"/>
</dbReference>
<sequence length="612" mass="69868">MSGGRSLVQQPWCCYCCFCCREPLRLSIRVQHAAWLLLLFQPTEQQQQQQRSGQGCRAKRGPRGGRGGGNGMALLRSSLCLLVLAVACLLQRAQVKKPVRCPATCSCTKESIICVGSPGVPRIIPNDISSLSLVNGTFSEIKDRMFAHLPSLQLLLLNSNSFTIIRDDAFAGLFHLEYLFIEGNKIETISRNAFRGLRDLTHLSLANNHIKALPRDVFSDLDSLIELDLRGNKFECDCKAKWLFLWLKMTNSTVSDVLCIGPAEYQDKKLNDVTSFDYECTTTDFVVHQILPYESVSVDTFNSKNDVYVAIAQPSMENCMVLEWDHIEMNFRSYDNITATGQSIVGCKAILIDEQVFVVVAQLFGGSHIYRYDESWTKFVKFQDIEVSRISKPNDIELFQIDSDKFFVIADSSKAGLSTVYKWNNKGFYSYQSLHEWFRDTDAEFVDIDGKSHLILSSRSQVPIILQWNKNSKKFVPHSEIPNMEDVLAVKSFRMQNSLYITLTRFIGDSRVMKWNSKQFVEIQALPSRGAMTLQPFSFKNNHYLALGSDYTFSQIYQWDNEKNLFRIFKEIYVQAPRSFTAVSTDRRDFFFASSFKGNTQIFEHVIVDLSL</sequence>
<dbReference type="InterPro" id="IPR000483">
    <property type="entry name" value="Cys-rich_flank_reg_C"/>
</dbReference>
<evidence type="ECO:0000256" key="3">
    <source>
        <dbReference type="ARBA" id="ARBA00022614"/>
    </source>
</evidence>
<keyword evidence="6" id="KW-0325">Glycoprotein</keyword>
<evidence type="ECO:0000256" key="1">
    <source>
        <dbReference type="ARBA" id="ARBA00004613"/>
    </source>
</evidence>